<sequence length="250" mass="28044">MKKELLLLGSLLILTQNILAGNIGIGYGVTTPIYHNNKNTYILPIVDFEYNKFFLKGGSTYGLSLGYKLIEEDNYVLSLYGMPFGGYEVKNSDMKSGYKGINDRNTYFMGGMELTYYPGIYNLQTKLAVEYGKEGGHFNLSLSRPFYVSSKIVLIPSLNYIYYDSNFINYYFGIDSSELGRAEGEKITNSFNGREAHRVGIGVLGNYRINETLSLMGFTGVTKLPKEISNSPIVDNDLIYVFGAALIYTF</sequence>
<evidence type="ECO:0000256" key="2">
    <source>
        <dbReference type="ARBA" id="ARBA00005722"/>
    </source>
</evidence>
<evidence type="ECO:0000256" key="1">
    <source>
        <dbReference type="ARBA" id="ARBA00004442"/>
    </source>
</evidence>
<dbReference type="PANTHER" id="PTHR38776">
    <property type="entry name" value="MLTA-INTERACTING PROTEIN-RELATED"/>
    <property type="match status" value="1"/>
</dbReference>
<dbReference type="GO" id="GO:0009279">
    <property type="term" value="C:cell outer membrane"/>
    <property type="evidence" value="ECO:0007669"/>
    <property type="project" value="UniProtKB-SubCell"/>
</dbReference>
<dbReference type="RefSeq" id="WP_115270801.1">
    <property type="nucleotide sequence ID" value="NZ_CASFEE010000027.1"/>
</dbReference>
<dbReference type="Pfam" id="PF06629">
    <property type="entry name" value="MipA"/>
    <property type="match status" value="1"/>
</dbReference>
<gene>
    <name evidence="6" type="ORF">NCTC10723_01462</name>
</gene>
<protein>
    <submittedName>
        <fullName evidence="6">24 kDa outer membrane protein</fullName>
    </submittedName>
</protein>
<dbReference type="Proteomes" id="UP000255328">
    <property type="component" value="Unassembled WGS sequence"/>
</dbReference>
<comment type="subcellular location">
    <subcellularLocation>
        <location evidence="1">Cell outer membrane</location>
    </subcellularLocation>
</comment>
<comment type="similarity">
    <text evidence="2">Belongs to the MipA/OmpV family.</text>
</comment>
<dbReference type="PANTHER" id="PTHR38776:SF1">
    <property type="entry name" value="MLTA-INTERACTING PROTEIN-RELATED"/>
    <property type="match status" value="1"/>
</dbReference>
<name>A0A377GYF7_9FUSO</name>
<evidence type="ECO:0000256" key="3">
    <source>
        <dbReference type="ARBA" id="ARBA00022729"/>
    </source>
</evidence>
<evidence type="ECO:0000256" key="5">
    <source>
        <dbReference type="ARBA" id="ARBA00023237"/>
    </source>
</evidence>
<keyword evidence="7" id="KW-1185">Reference proteome</keyword>
<keyword evidence="4" id="KW-0472">Membrane</keyword>
<keyword evidence="3" id="KW-0732">Signal</keyword>
<dbReference type="InterPro" id="IPR010583">
    <property type="entry name" value="MipA"/>
</dbReference>
<reference evidence="6 7" key="1">
    <citation type="submission" date="2018-06" db="EMBL/GenBank/DDBJ databases">
        <authorList>
            <consortium name="Pathogen Informatics"/>
            <person name="Doyle S."/>
        </authorList>
    </citation>
    <scope>NUCLEOTIDE SEQUENCE [LARGE SCALE GENOMIC DNA]</scope>
    <source>
        <strain evidence="6 7">NCTC10723</strain>
    </source>
</reference>
<organism evidence="6 7">
    <name type="scientific">Fusobacterium necrogenes</name>
    <dbReference type="NCBI Taxonomy" id="858"/>
    <lineage>
        <taxon>Bacteria</taxon>
        <taxon>Fusobacteriati</taxon>
        <taxon>Fusobacteriota</taxon>
        <taxon>Fusobacteriia</taxon>
        <taxon>Fusobacteriales</taxon>
        <taxon>Fusobacteriaceae</taxon>
        <taxon>Fusobacterium</taxon>
    </lineage>
</organism>
<evidence type="ECO:0000313" key="7">
    <source>
        <dbReference type="Proteomes" id="UP000255328"/>
    </source>
</evidence>
<dbReference type="AlphaFoldDB" id="A0A377GYF7"/>
<dbReference type="OrthoDB" id="5686279at2"/>
<proteinExistence type="inferred from homology"/>
<evidence type="ECO:0000256" key="4">
    <source>
        <dbReference type="ARBA" id="ARBA00023136"/>
    </source>
</evidence>
<accession>A0A377GYF7</accession>
<keyword evidence="5" id="KW-0998">Cell outer membrane</keyword>
<evidence type="ECO:0000313" key="6">
    <source>
        <dbReference type="EMBL" id="STO31998.1"/>
    </source>
</evidence>
<dbReference type="EMBL" id="UGGU01000003">
    <property type="protein sequence ID" value="STO31998.1"/>
    <property type="molecule type" value="Genomic_DNA"/>
</dbReference>